<dbReference type="Proteomes" id="UP000030764">
    <property type="component" value="Unassembled WGS sequence"/>
</dbReference>
<proteinExistence type="predicted"/>
<reference evidence="1 2" key="1">
    <citation type="journal article" date="2014" name="Nat. Genet.">
        <title>Genome and transcriptome of the porcine whipworm Trichuris suis.</title>
        <authorList>
            <person name="Jex A.R."/>
            <person name="Nejsum P."/>
            <person name="Schwarz E.M."/>
            <person name="Hu L."/>
            <person name="Young N.D."/>
            <person name="Hall R.S."/>
            <person name="Korhonen P.K."/>
            <person name="Liao S."/>
            <person name="Thamsborg S."/>
            <person name="Xia J."/>
            <person name="Xu P."/>
            <person name="Wang S."/>
            <person name="Scheerlinck J.P."/>
            <person name="Hofmann A."/>
            <person name="Sternberg P.W."/>
            <person name="Wang J."/>
            <person name="Gasser R.B."/>
        </authorList>
    </citation>
    <scope>NUCLEOTIDE SEQUENCE [LARGE SCALE GENOMIC DNA]</scope>
    <source>
        <strain evidence="1">DCEP-RM93M</strain>
    </source>
</reference>
<dbReference type="EMBL" id="KL363202">
    <property type="protein sequence ID" value="KFD55144.1"/>
    <property type="molecule type" value="Genomic_DNA"/>
</dbReference>
<name>A0A085MD48_9BILA</name>
<sequence>MICNDNKQLSSKKQEKYCGRLLDIFDMKIKINIGLLAQLAVSNCREVRSVGTCVSSHLPTHYIHF</sequence>
<keyword evidence="2" id="KW-1185">Reference proteome</keyword>
<gene>
    <name evidence="1" type="ORF">M513_04062</name>
</gene>
<accession>A0A085MD48</accession>
<evidence type="ECO:0000313" key="1">
    <source>
        <dbReference type="EMBL" id="KFD55144.1"/>
    </source>
</evidence>
<dbReference type="AlphaFoldDB" id="A0A085MD48"/>
<organism evidence="1 2">
    <name type="scientific">Trichuris suis</name>
    <name type="common">pig whipworm</name>
    <dbReference type="NCBI Taxonomy" id="68888"/>
    <lineage>
        <taxon>Eukaryota</taxon>
        <taxon>Metazoa</taxon>
        <taxon>Ecdysozoa</taxon>
        <taxon>Nematoda</taxon>
        <taxon>Enoplea</taxon>
        <taxon>Dorylaimia</taxon>
        <taxon>Trichinellida</taxon>
        <taxon>Trichuridae</taxon>
        <taxon>Trichuris</taxon>
    </lineage>
</organism>
<evidence type="ECO:0000313" key="2">
    <source>
        <dbReference type="Proteomes" id="UP000030764"/>
    </source>
</evidence>
<protein>
    <submittedName>
        <fullName evidence="1">Uncharacterized protein</fullName>
    </submittedName>
</protein>